<organism evidence="3 4">
    <name type="scientific">Tuber aestivum</name>
    <name type="common">summer truffle</name>
    <dbReference type="NCBI Taxonomy" id="59557"/>
    <lineage>
        <taxon>Eukaryota</taxon>
        <taxon>Fungi</taxon>
        <taxon>Dikarya</taxon>
        <taxon>Ascomycota</taxon>
        <taxon>Pezizomycotina</taxon>
        <taxon>Pezizomycetes</taxon>
        <taxon>Pezizales</taxon>
        <taxon>Tuberaceae</taxon>
        <taxon>Tuber</taxon>
    </lineage>
</organism>
<accession>A0A292PZJ4</accession>
<keyword evidence="4" id="KW-1185">Reference proteome</keyword>
<feature type="coiled-coil region" evidence="1">
    <location>
        <begin position="469"/>
        <end position="658"/>
    </location>
</feature>
<feature type="coiled-coil region" evidence="1">
    <location>
        <begin position="685"/>
        <end position="798"/>
    </location>
</feature>
<evidence type="ECO:0000313" key="3">
    <source>
        <dbReference type="EMBL" id="CUS13012.1"/>
    </source>
</evidence>
<feature type="compositionally biased region" description="Basic and acidic residues" evidence="2">
    <location>
        <begin position="30"/>
        <end position="48"/>
    </location>
</feature>
<feature type="region of interest" description="Disordered" evidence="2">
    <location>
        <begin position="1111"/>
        <end position="1132"/>
    </location>
</feature>
<feature type="region of interest" description="Disordered" evidence="2">
    <location>
        <begin position="1"/>
        <end position="280"/>
    </location>
</feature>
<evidence type="ECO:0000256" key="1">
    <source>
        <dbReference type="SAM" id="Coils"/>
    </source>
</evidence>
<name>A0A292PZJ4_9PEZI</name>
<feature type="compositionally biased region" description="Polar residues" evidence="2">
    <location>
        <begin position="131"/>
        <end position="149"/>
    </location>
</feature>
<evidence type="ECO:0000256" key="2">
    <source>
        <dbReference type="SAM" id="MobiDB-lite"/>
    </source>
</evidence>
<feature type="compositionally biased region" description="Polar residues" evidence="2">
    <location>
        <begin position="78"/>
        <end position="87"/>
    </location>
</feature>
<feature type="compositionally biased region" description="Low complexity" evidence="2">
    <location>
        <begin position="157"/>
        <end position="198"/>
    </location>
</feature>
<feature type="compositionally biased region" description="Low complexity" evidence="2">
    <location>
        <begin position="53"/>
        <end position="71"/>
    </location>
</feature>
<gene>
    <name evidence="3" type="ORF">GSTUAT00002927001</name>
</gene>
<feature type="compositionally biased region" description="Low complexity" evidence="2">
    <location>
        <begin position="88"/>
        <end position="108"/>
    </location>
</feature>
<sequence length="1286" mass="138485">MSDSPEEVLAPTSPQSLAITLMVGETSSAADHDPIKETHREEQKEAVKKPSVTGTARRPAGAGSSATAPASGLPPRRTGTSLSKPPQRSTAGTNGATGTASNAATRRTVSGSASSTANNPPTVGSRGATISGISRRTSTIASPAANTPRSPEKKGMPPSSSSSTSPTADRRTAAGSTAGAAGNVRRAATSTTTPTASTHRSRPSMSNTVTAGRPSAASNARENAVSPRPPSAAGRLIPATARGAPRTSSLSSRPSTSTLRSRTMGPSGPVSASSANSSKELEALKVKVSGLEEKNKELSEKLSKAGSHSATNGDAKTATEELESELADLKARITTIQEANEKLQTQCKDAETKCETFAALVEESAATMRDTNDKIIARHAEERKALEGGFDAKEKDLLAQINALKASFESLEARHAEEVSNNTSLAEKAAAETDDLQKAIEAREAAYNKAVEALNAALVAEKEANSRSSIDAEGLVKELTEEISALKKRIEDEDEVSKGVAEKNLEALESRQKEIDGLSNVIKLLQEELESVMLENKAGEQKAIQELQEKHAAELEAVDAEKTAAEEAKVKLEKLIQEHREQLEKSSETLSTQLQEAKSSAKELEKDLLLKIEATKLEGAKALETAQEKAAEEIEAVRQESESQQKQLELTIEALEKEASGSAESKDKEWENKIDQLTKSNQDQVSSLTAQLDTAREEIQGALRKLELVEHHSAGEIKSAQEQSKEEVTTLQNTLGALDKELADKEDQLAKFRVDLERAVKDIADSAERGSKLEETHKAALDSQRAEHVTEIEKMRAELTSSNEGKYTLLSDKHEALVAELDSTREAHNVEILRMAGELKKAEESISQLLQSHSSTISSLEDKCAIEKASRVELQAALDAVPDQSAFDALSQQLEITKAELDEIKTSKDAEIKRLQESLQEAEESKSGLESEVAKEKASNQELLERVSALEIEVSEAQKEVVEKTAAVEKSDEEVRGLRASMEADCKSIEKIYQIELDELKREAKGLKDKLGSEKKEVETTLAALEKVKDLEMEKKALEEENATLVDGNGALGREMETLKEEQEASMASITSELESLKGELSILKEEKETALQAMKAKEADLEKANHLVSSLEADSTEKSNSLETTTKEKSDFEAEIKQLKEQVESSKELIKIKESAIEMAIKGSEGAETTLKEQLDAAKALVKEKETALINSQKESAAKMKVVEAQLAELKLQIKNQVSTENGSSRGGEAGETSEVKKIPIIGIVAALKTQLGQLQADNEEITRENTRMLKMIESLPLGSTSDQG</sequence>
<feature type="compositionally biased region" description="Low complexity" evidence="2">
    <location>
        <begin position="245"/>
        <end position="278"/>
    </location>
</feature>
<feature type="compositionally biased region" description="Polar residues" evidence="2">
    <location>
        <begin position="205"/>
        <end position="221"/>
    </location>
</feature>
<dbReference type="Proteomes" id="UP001412239">
    <property type="component" value="Unassembled WGS sequence"/>
</dbReference>
<feature type="compositionally biased region" description="Polar residues" evidence="2">
    <location>
        <begin position="109"/>
        <end position="122"/>
    </location>
</feature>
<reference evidence="3" key="1">
    <citation type="submission" date="2015-10" db="EMBL/GenBank/DDBJ databases">
        <authorList>
            <person name="Regsiter A."/>
            <person name="william w."/>
        </authorList>
    </citation>
    <scope>NUCLEOTIDE SEQUENCE</scope>
    <source>
        <strain evidence="3">Montdore</strain>
    </source>
</reference>
<dbReference type="EMBL" id="LN890979">
    <property type="protein sequence ID" value="CUS13012.1"/>
    <property type="molecule type" value="Genomic_DNA"/>
</dbReference>
<keyword evidence="1" id="KW-0175">Coiled coil</keyword>
<evidence type="ECO:0000313" key="4">
    <source>
        <dbReference type="Proteomes" id="UP001412239"/>
    </source>
</evidence>
<proteinExistence type="predicted"/>
<protein>
    <submittedName>
        <fullName evidence="3">Uncharacterized protein</fullName>
    </submittedName>
</protein>
<feature type="region of interest" description="Disordered" evidence="2">
    <location>
        <begin position="296"/>
        <end position="322"/>
    </location>
</feature>